<evidence type="ECO:0000313" key="2">
    <source>
        <dbReference type="Proteomes" id="UP001165960"/>
    </source>
</evidence>
<comment type="caution">
    <text evidence="1">The sequence shown here is derived from an EMBL/GenBank/DDBJ whole genome shotgun (WGS) entry which is preliminary data.</text>
</comment>
<dbReference type="EMBL" id="QTSX02000567">
    <property type="protein sequence ID" value="KAJ9086880.1"/>
    <property type="molecule type" value="Genomic_DNA"/>
</dbReference>
<gene>
    <name evidence="1" type="ORF">DSO57_1039001</name>
</gene>
<accession>A0ACC2UJI6</accession>
<organism evidence="1 2">
    <name type="scientific">Entomophthora muscae</name>
    <dbReference type="NCBI Taxonomy" id="34485"/>
    <lineage>
        <taxon>Eukaryota</taxon>
        <taxon>Fungi</taxon>
        <taxon>Fungi incertae sedis</taxon>
        <taxon>Zoopagomycota</taxon>
        <taxon>Entomophthoromycotina</taxon>
        <taxon>Entomophthoromycetes</taxon>
        <taxon>Entomophthorales</taxon>
        <taxon>Entomophthoraceae</taxon>
        <taxon>Entomophthora</taxon>
    </lineage>
</organism>
<proteinExistence type="predicted"/>
<keyword evidence="2" id="KW-1185">Reference proteome</keyword>
<sequence>MSISSCISRALTRNSVQSKRVFSTFVSKSLPTVAVKPQSLAVLNVTKNWTRKYADFDTRRVFKGDWICVECEAHNFQRNMNCFRCKAEVSDEAKLKVENLLKERGDWDCKNCNVSNLSYREVCFKCYTPK</sequence>
<evidence type="ECO:0000313" key="1">
    <source>
        <dbReference type="EMBL" id="KAJ9086880.1"/>
    </source>
</evidence>
<name>A0ACC2UJI6_9FUNG</name>
<reference evidence="1" key="1">
    <citation type="submission" date="2022-04" db="EMBL/GenBank/DDBJ databases">
        <title>Genome of the entomopathogenic fungus Entomophthora muscae.</title>
        <authorList>
            <person name="Elya C."/>
            <person name="Lovett B.R."/>
            <person name="Lee E."/>
            <person name="Macias A.M."/>
            <person name="Hajek A.E."/>
            <person name="De Bivort B.L."/>
            <person name="Kasson M.T."/>
            <person name="De Fine Licht H.H."/>
            <person name="Stajich J.E."/>
        </authorList>
    </citation>
    <scope>NUCLEOTIDE SEQUENCE</scope>
    <source>
        <strain evidence="1">Berkeley</strain>
    </source>
</reference>
<dbReference type="Proteomes" id="UP001165960">
    <property type="component" value="Unassembled WGS sequence"/>
</dbReference>
<protein>
    <submittedName>
        <fullName evidence="1">Uncharacterized protein</fullName>
    </submittedName>
</protein>